<dbReference type="Proteomes" id="UP000580856">
    <property type="component" value="Unassembled WGS sequence"/>
</dbReference>
<dbReference type="EMBL" id="JAATJA010000001">
    <property type="protein sequence ID" value="NJB67489.1"/>
    <property type="molecule type" value="Genomic_DNA"/>
</dbReference>
<proteinExistence type="predicted"/>
<dbReference type="RefSeq" id="WP_167940542.1">
    <property type="nucleotide sequence ID" value="NZ_JAATJA010000001.1"/>
</dbReference>
<reference evidence="1 2" key="1">
    <citation type="submission" date="2020-03" db="EMBL/GenBank/DDBJ databases">
        <title>Genomic Encyclopedia of Type Strains, Phase IV (KMG-IV): sequencing the most valuable type-strain genomes for metagenomic binning, comparative biology and taxonomic classification.</title>
        <authorList>
            <person name="Goeker M."/>
        </authorList>
    </citation>
    <scope>NUCLEOTIDE SEQUENCE [LARGE SCALE GENOMIC DNA]</scope>
    <source>
        <strain evidence="1 2">DSM 24233</strain>
    </source>
</reference>
<protein>
    <submittedName>
        <fullName evidence="1">Uncharacterized protein</fullName>
    </submittedName>
</protein>
<evidence type="ECO:0000313" key="2">
    <source>
        <dbReference type="Proteomes" id="UP000580856"/>
    </source>
</evidence>
<accession>A0A846QS51</accession>
<comment type="caution">
    <text evidence="1">The sequence shown here is derived from an EMBL/GenBank/DDBJ whole genome shotgun (WGS) entry which is preliminary data.</text>
</comment>
<organism evidence="1 2">
    <name type="scientific">Desulfobaculum xiamenense</name>
    <dbReference type="NCBI Taxonomy" id="995050"/>
    <lineage>
        <taxon>Bacteria</taxon>
        <taxon>Pseudomonadati</taxon>
        <taxon>Thermodesulfobacteriota</taxon>
        <taxon>Desulfovibrionia</taxon>
        <taxon>Desulfovibrionales</taxon>
        <taxon>Desulfovibrionaceae</taxon>
        <taxon>Desulfobaculum</taxon>
    </lineage>
</organism>
<dbReference type="AlphaFoldDB" id="A0A846QS51"/>
<gene>
    <name evidence="1" type="ORF">GGQ74_001129</name>
</gene>
<sequence length="72" mass="8004">MTVTIIDVRQRPDGDRLHVEFSINGHVWRCGDVPAELADDEVAIVAHLESRSAEFERDIRAGEGVGSQETLM</sequence>
<evidence type="ECO:0000313" key="1">
    <source>
        <dbReference type="EMBL" id="NJB67489.1"/>
    </source>
</evidence>
<keyword evidence="2" id="KW-1185">Reference proteome</keyword>
<name>A0A846QS51_9BACT</name>